<feature type="domain" description="Fe-containing alcohol dehydrogenase-like C-terminal" evidence="3">
    <location>
        <begin position="198"/>
        <end position="394"/>
    </location>
</feature>
<evidence type="ECO:0000259" key="3">
    <source>
        <dbReference type="Pfam" id="PF25137"/>
    </source>
</evidence>
<keyword evidence="5" id="KW-1185">Reference proteome</keyword>
<dbReference type="GeneID" id="84023277"/>
<protein>
    <submittedName>
        <fullName evidence="4">Iron-containing alcohol dehydrogenase</fullName>
    </submittedName>
</protein>
<evidence type="ECO:0000313" key="5">
    <source>
        <dbReference type="Proteomes" id="UP001202031"/>
    </source>
</evidence>
<dbReference type="InterPro" id="IPR056798">
    <property type="entry name" value="ADH_Fe_C"/>
</dbReference>
<dbReference type="SUPFAM" id="SSF56796">
    <property type="entry name" value="Dehydroquinate synthase-like"/>
    <property type="match status" value="1"/>
</dbReference>
<organism evidence="4 5">
    <name type="scientific">Akkermansia massiliensis</name>
    <dbReference type="NCBI Taxonomy" id="2927224"/>
    <lineage>
        <taxon>Bacteria</taxon>
        <taxon>Pseudomonadati</taxon>
        <taxon>Verrucomicrobiota</taxon>
        <taxon>Verrucomicrobiia</taxon>
        <taxon>Verrucomicrobiales</taxon>
        <taxon>Akkermansiaceae</taxon>
        <taxon>Akkermansia</taxon>
    </lineage>
</organism>
<dbReference type="Gene3D" id="3.40.50.1970">
    <property type="match status" value="1"/>
</dbReference>
<evidence type="ECO:0000313" key="4">
    <source>
        <dbReference type="EMBL" id="MCL6656746.1"/>
    </source>
</evidence>
<evidence type="ECO:0000259" key="2">
    <source>
        <dbReference type="Pfam" id="PF00465"/>
    </source>
</evidence>
<dbReference type="Pfam" id="PF00465">
    <property type="entry name" value="Fe-ADH"/>
    <property type="match status" value="1"/>
</dbReference>
<accession>A0ABT0R744</accession>
<proteinExistence type="predicted"/>
<dbReference type="CDD" id="cd08185">
    <property type="entry name" value="Fe-ADH-like"/>
    <property type="match status" value="1"/>
</dbReference>
<dbReference type="Pfam" id="PF25137">
    <property type="entry name" value="ADH_Fe_C"/>
    <property type="match status" value="1"/>
</dbReference>
<dbReference type="EMBL" id="JAMGSI010000001">
    <property type="protein sequence ID" value="MCL6656746.1"/>
    <property type="molecule type" value="Genomic_DNA"/>
</dbReference>
<feature type="domain" description="Alcohol dehydrogenase iron-type/glycerol dehydrogenase GldA" evidence="2">
    <location>
        <begin position="14"/>
        <end position="187"/>
    </location>
</feature>
<sequence>MSNHTHSAFLMHVPTRLLFGAGQLENLHAEALPGRKAMIVISNGKSTRANGYLDRLTGQLDKAGIACAIFDRVEPNPLNSTVNAGGRFAREHGCDFIIALGGGSCMDAAKSIALIAVNDGDYWDYIPSGTGKGKSVSNRPLPIVAITTTAGTGSEADAGTVITNEKTHEKTGFVHPDLFPALSIVDPELMLTVPPLFTAFQGFDALFHSVEGYVSNGTNLMSDMYALEAIKHISRYLPRAVADGSDLKARTHVAFGNTLSGYVMCVGRCTSEHSLEHALSAYHQELPHGAGLIMISKAYFTHLIERHVADERFVRMAQAMGMPEAADPMDFITMLDRLQRDCGVSGLRMSDYGIAPEEFGKMAHNARETMGFLFQCDRAELSVEDCVSIYRKSYL</sequence>
<keyword evidence="1" id="KW-0560">Oxidoreductase</keyword>
<name>A0ABT0R744_9BACT</name>
<dbReference type="RefSeq" id="WP_249853042.1">
    <property type="nucleotide sequence ID" value="NZ_CP072027.1"/>
</dbReference>
<comment type="caution">
    <text evidence="4">The sequence shown here is derived from an EMBL/GenBank/DDBJ whole genome shotgun (WGS) entry which is preliminary data.</text>
</comment>
<dbReference type="PANTHER" id="PTHR11496:SF104">
    <property type="entry name" value="3-DEOXY-ALPHA-D-MANNO-OCTULOSONATE 8-OXIDASE"/>
    <property type="match status" value="1"/>
</dbReference>
<dbReference type="Gene3D" id="1.20.1090.10">
    <property type="entry name" value="Dehydroquinate synthase-like - alpha domain"/>
    <property type="match status" value="1"/>
</dbReference>
<dbReference type="InterPro" id="IPR039697">
    <property type="entry name" value="Alcohol_dehydrogenase_Fe"/>
</dbReference>
<gene>
    <name evidence="4" type="ORF">M8N44_05360</name>
</gene>
<reference evidence="4 5" key="1">
    <citation type="submission" date="2022-03" db="EMBL/GenBank/DDBJ databases">
        <title>Taxonomic description of new species and reclassification of some bacterial strains.</title>
        <authorList>
            <person name="Ndongo S."/>
        </authorList>
    </citation>
    <scope>NUCLEOTIDE SEQUENCE [LARGE SCALE GENOMIC DNA]</scope>
    <source>
        <strain evidence="4 5">Marseille-P6666</strain>
    </source>
</reference>
<dbReference type="PANTHER" id="PTHR11496">
    <property type="entry name" value="ALCOHOL DEHYDROGENASE"/>
    <property type="match status" value="1"/>
</dbReference>
<dbReference type="InterPro" id="IPR001670">
    <property type="entry name" value="ADH_Fe/GldA"/>
</dbReference>
<dbReference type="Proteomes" id="UP001202031">
    <property type="component" value="Unassembled WGS sequence"/>
</dbReference>
<evidence type="ECO:0000256" key="1">
    <source>
        <dbReference type="ARBA" id="ARBA00023002"/>
    </source>
</evidence>